<reference evidence="14 15" key="1">
    <citation type="submission" date="2020-04" db="EMBL/GenBank/DDBJ databases">
        <title>Rhodospirillaceae bacterium KN72 isolated from deep sea.</title>
        <authorList>
            <person name="Zhang D.-C."/>
        </authorList>
    </citation>
    <scope>NUCLEOTIDE SEQUENCE [LARGE SCALE GENOMIC DNA]</scope>
    <source>
        <strain evidence="14 15">KN72</strain>
    </source>
</reference>
<comment type="similarity">
    <text evidence="10">In the C-terminal section; belongs to the SecD/SecF family. SecF subfamily.</text>
</comment>
<feature type="transmembrane region" description="Helical" evidence="12">
    <location>
        <begin position="138"/>
        <end position="156"/>
    </location>
</feature>
<keyword evidence="6 12" id="KW-1133">Transmembrane helix</keyword>
<comment type="caution">
    <text evidence="14">The sequence shown here is derived from an EMBL/GenBank/DDBJ whole genome shotgun (WGS) entry which is preliminary data.</text>
</comment>
<evidence type="ECO:0000256" key="5">
    <source>
        <dbReference type="ARBA" id="ARBA00022927"/>
    </source>
</evidence>
<dbReference type="AlphaFoldDB" id="A0A7Y0E2W1"/>
<dbReference type="PANTHER" id="PTHR30081:SF8">
    <property type="entry name" value="PROTEIN TRANSLOCASE SUBUNIT SECF"/>
    <property type="match status" value="1"/>
</dbReference>
<evidence type="ECO:0000256" key="9">
    <source>
        <dbReference type="ARBA" id="ARBA00059018"/>
    </source>
</evidence>
<feature type="transmembrane region" description="Helical" evidence="12">
    <location>
        <begin position="20"/>
        <end position="38"/>
    </location>
</feature>
<dbReference type="HAMAP" id="MF_01464_B">
    <property type="entry name" value="SecF_B"/>
    <property type="match status" value="1"/>
</dbReference>
<feature type="transmembrane region" description="Helical" evidence="12">
    <location>
        <begin position="190"/>
        <end position="211"/>
    </location>
</feature>
<evidence type="ECO:0000256" key="4">
    <source>
        <dbReference type="ARBA" id="ARBA00022692"/>
    </source>
</evidence>
<evidence type="ECO:0000256" key="10">
    <source>
        <dbReference type="ARBA" id="ARBA00060856"/>
    </source>
</evidence>
<comment type="similarity">
    <text evidence="12">Belongs to the SecD/SecF family. SecF subfamily.</text>
</comment>
<evidence type="ECO:0000256" key="1">
    <source>
        <dbReference type="ARBA" id="ARBA00004651"/>
    </source>
</evidence>
<dbReference type="GO" id="GO:0043952">
    <property type="term" value="P:protein transport by the Sec complex"/>
    <property type="evidence" value="ECO:0007669"/>
    <property type="project" value="UniProtKB-UniRule"/>
</dbReference>
<comment type="subunit">
    <text evidence="12">Forms a complex with SecD. Part of the essential Sec protein translocation apparatus which comprises SecA, SecYEG and auxiliary proteins SecDF-YajC and YidC.</text>
</comment>
<evidence type="ECO:0000313" key="14">
    <source>
        <dbReference type="EMBL" id="NMM46196.1"/>
    </source>
</evidence>
<keyword evidence="15" id="KW-1185">Reference proteome</keyword>
<dbReference type="InterPro" id="IPR022646">
    <property type="entry name" value="SecD/SecF_CS"/>
</dbReference>
<dbReference type="Pfam" id="PF07549">
    <property type="entry name" value="Sec_GG"/>
    <property type="match status" value="1"/>
</dbReference>
<dbReference type="RefSeq" id="WP_169626572.1">
    <property type="nucleotide sequence ID" value="NZ_JABBNT010000005.1"/>
</dbReference>
<evidence type="ECO:0000256" key="6">
    <source>
        <dbReference type="ARBA" id="ARBA00022989"/>
    </source>
</evidence>
<dbReference type="Pfam" id="PF02355">
    <property type="entry name" value="SecD_SecF_C"/>
    <property type="match status" value="1"/>
</dbReference>
<dbReference type="InterPro" id="IPR022645">
    <property type="entry name" value="SecD/SecF_bac"/>
</dbReference>
<evidence type="ECO:0000256" key="8">
    <source>
        <dbReference type="ARBA" id="ARBA00023136"/>
    </source>
</evidence>
<dbReference type="EMBL" id="JABBNT010000005">
    <property type="protein sequence ID" value="NMM46196.1"/>
    <property type="molecule type" value="Genomic_DNA"/>
</dbReference>
<dbReference type="InterPro" id="IPR048634">
    <property type="entry name" value="SecD_SecF_C"/>
</dbReference>
<feature type="transmembrane region" description="Helical" evidence="12">
    <location>
        <begin position="163"/>
        <end position="184"/>
    </location>
</feature>
<dbReference type="Gene3D" id="1.20.1640.10">
    <property type="entry name" value="Multidrug efflux transporter AcrB transmembrane domain"/>
    <property type="match status" value="1"/>
</dbReference>
<dbReference type="InterPro" id="IPR005665">
    <property type="entry name" value="SecF_bac"/>
</dbReference>
<dbReference type="SUPFAM" id="SSF82866">
    <property type="entry name" value="Multidrug efflux transporter AcrB transmembrane domain"/>
    <property type="match status" value="1"/>
</dbReference>
<keyword evidence="7 12" id="KW-0811">Translocation</keyword>
<dbReference type="InterPro" id="IPR022813">
    <property type="entry name" value="SecD/SecF_arch_bac"/>
</dbReference>
<feature type="transmembrane region" description="Helical" evidence="12">
    <location>
        <begin position="266"/>
        <end position="290"/>
    </location>
</feature>
<evidence type="ECO:0000256" key="7">
    <source>
        <dbReference type="ARBA" id="ARBA00023010"/>
    </source>
</evidence>
<organism evidence="14 15">
    <name type="scientific">Pacificispira spongiicola</name>
    <dbReference type="NCBI Taxonomy" id="2729598"/>
    <lineage>
        <taxon>Bacteria</taxon>
        <taxon>Pseudomonadati</taxon>
        <taxon>Pseudomonadota</taxon>
        <taxon>Alphaproteobacteria</taxon>
        <taxon>Rhodospirillales</taxon>
        <taxon>Rhodospirillaceae</taxon>
        <taxon>Pacificispira</taxon>
    </lineage>
</organism>
<dbReference type="PRINTS" id="PR01755">
    <property type="entry name" value="SECFTRNLCASE"/>
</dbReference>
<sequence length="308" mass="33274">MAFRFIPDDVNLDFIGKRKLAFVFSILLVAASIGLFATRGLNLGIDFLGGTMIEVKTEDGKGVSDFRDALGSLGLGDVQIQEFGAANDLLIRIQRQPGDDVAQQDALNRAQAAIDGMVAEYRRTEVVGPTVGNELQEAAIYAICFAIGAILIYIWFRFEWQFGVCAVIALLHDVLATIGLFSLLQLEFNLATVAAVLTIAGYSINDTVVVFDRVRESIRKYKTMPLPQLLNQAINQTLSRTLMTSLTTLIALVALFIFGGEVISGFSIALIWGIVVGTYSSILVAVPLLLSLQPHRGEEAGASAEVSA</sequence>
<evidence type="ECO:0000256" key="12">
    <source>
        <dbReference type="HAMAP-Rule" id="MF_01464"/>
    </source>
</evidence>
<feature type="domain" description="Protein export membrane protein SecD/SecF C-terminal" evidence="13">
    <location>
        <begin position="118"/>
        <end position="293"/>
    </location>
</feature>
<dbReference type="PANTHER" id="PTHR30081">
    <property type="entry name" value="PROTEIN-EXPORT MEMBRANE PROTEIN SEC"/>
    <property type="match status" value="1"/>
</dbReference>
<dbReference type="NCBIfam" id="TIGR00966">
    <property type="entry name" value="transloc_SecF"/>
    <property type="match status" value="1"/>
</dbReference>
<dbReference type="GO" id="GO:0065002">
    <property type="term" value="P:intracellular protein transmembrane transport"/>
    <property type="evidence" value="ECO:0007669"/>
    <property type="project" value="UniProtKB-UniRule"/>
</dbReference>
<keyword evidence="5 12" id="KW-0653">Protein transport</keyword>
<name>A0A7Y0E2W1_9PROT</name>
<dbReference type="FunFam" id="1.20.1640.10:FF:000024">
    <property type="entry name" value="Multifunctional fusion protein"/>
    <property type="match status" value="1"/>
</dbReference>
<proteinExistence type="inferred from homology"/>
<keyword evidence="8 12" id="KW-0472">Membrane</keyword>
<keyword evidence="2 12" id="KW-0813">Transport</keyword>
<dbReference type="InterPro" id="IPR055344">
    <property type="entry name" value="SecD_SecF_C_bact"/>
</dbReference>
<protein>
    <recommendedName>
        <fullName evidence="12">Protein-export membrane protein SecF</fullName>
    </recommendedName>
</protein>
<evidence type="ECO:0000256" key="3">
    <source>
        <dbReference type="ARBA" id="ARBA00022475"/>
    </source>
</evidence>
<evidence type="ECO:0000256" key="2">
    <source>
        <dbReference type="ARBA" id="ARBA00022448"/>
    </source>
</evidence>
<dbReference type="GO" id="GO:0005886">
    <property type="term" value="C:plasma membrane"/>
    <property type="evidence" value="ECO:0007669"/>
    <property type="project" value="UniProtKB-SubCell"/>
</dbReference>
<evidence type="ECO:0000256" key="11">
    <source>
        <dbReference type="ARBA" id="ARBA00061053"/>
    </source>
</evidence>
<accession>A0A7Y0E2W1</accession>
<comment type="function">
    <text evidence="9 12">Part of the Sec protein translocase complex. Interacts with the SecYEG preprotein conducting channel. SecDF uses the proton motive force (PMF) to complete protein translocation after the ATP-dependent function of SecA.</text>
</comment>
<keyword evidence="3 12" id="KW-1003">Cell membrane</keyword>
<comment type="similarity">
    <text evidence="11">In the N-terminal section; belongs to the SecD/SecF family. SecD subfamily.</text>
</comment>
<evidence type="ECO:0000313" key="15">
    <source>
        <dbReference type="Proteomes" id="UP000539372"/>
    </source>
</evidence>
<comment type="subcellular location">
    <subcellularLocation>
        <location evidence="1 12">Cell membrane</location>
        <topology evidence="1 12">Multi-pass membrane protein</topology>
    </subcellularLocation>
</comment>
<gene>
    <name evidence="12 14" type="primary">secF</name>
    <name evidence="14" type="ORF">HH303_17020</name>
</gene>
<evidence type="ECO:0000259" key="13">
    <source>
        <dbReference type="Pfam" id="PF02355"/>
    </source>
</evidence>
<dbReference type="GO" id="GO:0015450">
    <property type="term" value="F:protein-transporting ATPase activity"/>
    <property type="evidence" value="ECO:0007669"/>
    <property type="project" value="InterPro"/>
</dbReference>
<dbReference type="NCBIfam" id="TIGR00916">
    <property type="entry name" value="2A0604s01"/>
    <property type="match status" value="1"/>
</dbReference>
<feature type="transmembrane region" description="Helical" evidence="12">
    <location>
        <begin position="242"/>
        <end position="260"/>
    </location>
</feature>
<dbReference type="Proteomes" id="UP000539372">
    <property type="component" value="Unassembled WGS sequence"/>
</dbReference>
<dbReference type="GO" id="GO:0006605">
    <property type="term" value="P:protein targeting"/>
    <property type="evidence" value="ECO:0007669"/>
    <property type="project" value="UniProtKB-UniRule"/>
</dbReference>
<keyword evidence="4 12" id="KW-0812">Transmembrane</keyword>